<dbReference type="GO" id="GO:0008535">
    <property type="term" value="P:respiratory chain complex IV assembly"/>
    <property type="evidence" value="ECO:0007669"/>
    <property type="project" value="UniProtKB-UniRule"/>
</dbReference>
<evidence type="ECO:0000256" key="6">
    <source>
        <dbReference type="ARBA" id="ARBA00022968"/>
    </source>
</evidence>
<dbReference type="HAMAP" id="MF_00155">
    <property type="entry name" value="CtaG"/>
    <property type="match status" value="1"/>
</dbReference>
<accession>A0AAU7JH70</accession>
<evidence type="ECO:0000313" key="12">
    <source>
        <dbReference type="EMBL" id="XBO39748.1"/>
    </source>
</evidence>
<keyword evidence="10" id="KW-0997">Cell inner membrane</keyword>
<evidence type="ECO:0000256" key="4">
    <source>
        <dbReference type="ARBA" id="ARBA00015384"/>
    </source>
</evidence>
<dbReference type="AlphaFoldDB" id="A0AAU7JH70"/>
<dbReference type="InterPro" id="IPR023471">
    <property type="entry name" value="CtaG/Cox11_dom_sf"/>
</dbReference>
<keyword evidence="10" id="KW-1003">Cell membrane</keyword>
<dbReference type="InterPro" id="IPR007533">
    <property type="entry name" value="Cyt_c_oxidase_assmbl_CtaG"/>
</dbReference>
<dbReference type="RefSeq" id="WP_406856596.1">
    <property type="nucleotide sequence ID" value="NZ_CP157484.1"/>
</dbReference>
<gene>
    <name evidence="10" type="primary">ctaG</name>
    <name evidence="12" type="ORF">ABEG18_02895</name>
</gene>
<proteinExistence type="inferred from homology"/>
<organism evidence="12">
    <name type="scientific">Alsobacter sp. KACC 23698</name>
    <dbReference type="NCBI Taxonomy" id="3149229"/>
    <lineage>
        <taxon>Bacteria</taxon>
        <taxon>Pseudomonadati</taxon>
        <taxon>Pseudomonadota</taxon>
        <taxon>Alphaproteobacteria</taxon>
        <taxon>Hyphomicrobiales</taxon>
        <taxon>Alsobacteraceae</taxon>
        <taxon>Alsobacter</taxon>
    </lineage>
</organism>
<keyword evidence="8 10" id="KW-0186">Copper</keyword>
<sequence length="205" mass="21891">MSDHQDPANLPGRPDPSRAARRTLIACVATVVGMVGASYAAVPLYKLFCQATGFGGTPQVATQAAASVGERSFRVRFDSNVNQALGWRFQPETPYVDVKVGETTTVFYKLTNAGPTKTSAIASFNVLPELTGGYFNKLQCFCFNEITLAAGETLEAPVVFYVDPAIAANRDLDGTSEITLSYTIFPTKGSPKPLAGIQDSSKPKL</sequence>
<evidence type="ECO:0000256" key="8">
    <source>
        <dbReference type="ARBA" id="ARBA00023008"/>
    </source>
</evidence>
<protein>
    <recommendedName>
        <fullName evidence="4 10">Cytochrome c oxidase assembly protein CtaG</fullName>
    </recommendedName>
</protein>
<evidence type="ECO:0000256" key="11">
    <source>
        <dbReference type="SAM" id="Phobius"/>
    </source>
</evidence>
<dbReference type="Gene3D" id="2.60.370.10">
    <property type="entry name" value="Ctag/Cox11"/>
    <property type="match status" value="1"/>
</dbReference>
<evidence type="ECO:0000256" key="1">
    <source>
        <dbReference type="ARBA" id="ARBA00004007"/>
    </source>
</evidence>
<feature type="topological domain" description="Periplasmic" evidence="10">
    <location>
        <begin position="42"/>
        <end position="205"/>
    </location>
</feature>
<dbReference type="NCBIfam" id="NF003465">
    <property type="entry name" value="PRK05089.1"/>
    <property type="match status" value="1"/>
</dbReference>
<evidence type="ECO:0000256" key="9">
    <source>
        <dbReference type="ARBA" id="ARBA00023136"/>
    </source>
</evidence>
<comment type="function">
    <text evidence="1 10">Exerts its effect at some terminal stage of cytochrome c oxidase synthesis, probably by being involved in the insertion of the copper B into subunit I.</text>
</comment>
<keyword evidence="7 10" id="KW-1133">Transmembrane helix</keyword>
<dbReference type="GO" id="GO:0005886">
    <property type="term" value="C:plasma membrane"/>
    <property type="evidence" value="ECO:0007669"/>
    <property type="project" value="UniProtKB-SubCell"/>
</dbReference>
<feature type="topological domain" description="Cytoplasmic" evidence="10">
    <location>
        <begin position="1"/>
        <end position="18"/>
    </location>
</feature>
<keyword evidence="5 10" id="KW-0812">Transmembrane</keyword>
<comment type="subcellular location">
    <subcellularLocation>
        <location evidence="2 10">Cell inner membrane</location>
        <topology evidence="2 10">Single-pass type II membrane protein</topology>
        <orientation evidence="2 10">Periplasmic side</orientation>
    </subcellularLocation>
</comment>
<comment type="similarity">
    <text evidence="3 10">Belongs to the COX11/CtaG family.</text>
</comment>
<evidence type="ECO:0000256" key="2">
    <source>
        <dbReference type="ARBA" id="ARBA00004382"/>
    </source>
</evidence>
<dbReference type="PIRSF" id="PIRSF005413">
    <property type="entry name" value="COX11"/>
    <property type="match status" value="1"/>
</dbReference>
<keyword evidence="9 10" id="KW-0472">Membrane</keyword>
<dbReference type="EMBL" id="CP157484">
    <property type="protein sequence ID" value="XBO39748.1"/>
    <property type="molecule type" value="Genomic_DNA"/>
</dbReference>
<reference evidence="12" key="1">
    <citation type="submission" date="2024-05" db="EMBL/GenBank/DDBJ databases">
        <authorList>
            <person name="Kim S."/>
            <person name="Heo J."/>
            <person name="Choi H."/>
            <person name="Choi Y."/>
            <person name="Kwon S.-W."/>
            <person name="Kim Y."/>
        </authorList>
    </citation>
    <scope>NUCLEOTIDE SEQUENCE</scope>
    <source>
        <strain evidence="12">KACC 23698</strain>
    </source>
</reference>
<evidence type="ECO:0000256" key="7">
    <source>
        <dbReference type="ARBA" id="ARBA00022989"/>
    </source>
</evidence>
<dbReference type="GO" id="GO:0005507">
    <property type="term" value="F:copper ion binding"/>
    <property type="evidence" value="ECO:0007669"/>
    <property type="project" value="InterPro"/>
</dbReference>
<evidence type="ECO:0000256" key="10">
    <source>
        <dbReference type="HAMAP-Rule" id="MF_00155"/>
    </source>
</evidence>
<evidence type="ECO:0000256" key="5">
    <source>
        <dbReference type="ARBA" id="ARBA00022692"/>
    </source>
</evidence>
<feature type="transmembrane region" description="Helical" evidence="11">
    <location>
        <begin position="23"/>
        <end position="42"/>
    </location>
</feature>
<dbReference type="PANTHER" id="PTHR21320:SF3">
    <property type="entry name" value="CYTOCHROME C OXIDASE ASSEMBLY PROTEIN COX11, MITOCHONDRIAL-RELATED"/>
    <property type="match status" value="1"/>
</dbReference>
<dbReference type="SUPFAM" id="SSF110111">
    <property type="entry name" value="Ctag/Cox11"/>
    <property type="match status" value="1"/>
</dbReference>
<keyword evidence="6 10" id="KW-0735">Signal-anchor</keyword>
<name>A0AAU7JH70_9HYPH</name>
<dbReference type="PANTHER" id="PTHR21320">
    <property type="entry name" value="CYTOCHROME C OXIDASE ASSEMBLY PROTEIN COX11-RELATED"/>
    <property type="match status" value="1"/>
</dbReference>
<dbReference type="Pfam" id="PF04442">
    <property type="entry name" value="CtaG_Cox11"/>
    <property type="match status" value="1"/>
</dbReference>
<evidence type="ECO:0000256" key="3">
    <source>
        <dbReference type="ARBA" id="ARBA00009620"/>
    </source>
</evidence>